<evidence type="ECO:0000313" key="5">
    <source>
        <dbReference type="Proteomes" id="UP000261340"/>
    </source>
</evidence>
<dbReference type="SUPFAM" id="SSF56854">
    <property type="entry name" value="Bcl-2 inhibitors of programmed cell death"/>
    <property type="match status" value="1"/>
</dbReference>
<dbReference type="PRINTS" id="PR01862">
    <property type="entry name" value="BCL2FAMILY"/>
</dbReference>
<dbReference type="InterPro" id="IPR046371">
    <property type="entry name" value="Bcl-2_BH1-3"/>
</dbReference>
<dbReference type="CDD" id="cd06845">
    <property type="entry name" value="Bcl-2_like"/>
    <property type="match status" value="1"/>
</dbReference>
<dbReference type="GO" id="GO:0005741">
    <property type="term" value="C:mitochondrial outer membrane"/>
    <property type="evidence" value="ECO:0007669"/>
    <property type="project" value="TreeGrafter"/>
</dbReference>
<dbReference type="STRING" id="61819.ENSACIP00000031344"/>
<dbReference type="GO" id="GO:0097192">
    <property type="term" value="P:extrinsic apoptotic signaling pathway in absence of ligand"/>
    <property type="evidence" value="ECO:0007669"/>
    <property type="project" value="TreeGrafter"/>
</dbReference>
<dbReference type="PANTHER" id="PTHR11256">
    <property type="entry name" value="BCL-2 RELATED"/>
    <property type="match status" value="1"/>
</dbReference>
<evidence type="ECO:0000256" key="1">
    <source>
        <dbReference type="ARBA" id="ARBA00009458"/>
    </source>
</evidence>
<dbReference type="AlphaFoldDB" id="A0A3Q0T8Z8"/>
<dbReference type="InterPro" id="IPR026298">
    <property type="entry name" value="Bcl-2_fam"/>
</dbReference>
<evidence type="ECO:0000259" key="3">
    <source>
        <dbReference type="SMART" id="SM00337"/>
    </source>
</evidence>
<dbReference type="PANTHER" id="PTHR11256:SF46">
    <property type="entry name" value="INDUCED MYELOID LEUKEMIA CELL DIFFERENTIATION PROTEIN MCL-1"/>
    <property type="match status" value="1"/>
</dbReference>
<proteinExistence type="inferred from homology"/>
<comment type="similarity">
    <text evidence="1">Belongs to the Bcl-2 family.</text>
</comment>
<reference evidence="4" key="2">
    <citation type="submission" date="2025-09" db="UniProtKB">
        <authorList>
            <consortium name="Ensembl"/>
        </authorList>
    </citation>
    <scope>IDENTIFICATION</scope>
</reference>
<dbReference type="GeneTree" id="ENSGT00940000178501"/>
<evidence type="ECO:0000313" key="4">
    <source>
        <dbReference type="Ensembl" id="ENSACIP00000031344.1"/>
    </source>
</evidence>
<dbReference type="Pfam" id="PF00452">
    <property type="entry name" value="Bcl-2"/>
    <property type="match status" value="1"/>
</dbReference>
<dbReference type="Gene3D" id="1.10.437.10">
    <property type="entry name" value="Blc2-like"/>
    <property type="match status" value="1"/>
</dbReference>
<protein>
    <recommendedName>
        <fullName evidence="3">Bcl-2 Bcl-2 homology region 1-3 domain-containing protein</fullName>
    </recommendedName>
</protein>
<dbReference type="SMART" id="SM00337">
    <property type="entry name" value="BCL"/>
    <property type="match status" value="1"/>
</dbReference>
<name>A0A3Q0T8Z8_AMPCI</name>
<accession>A0A3Q0T8Z8</accession>
<organism evidence="4 5">
    <name type="scientific">Amphilophus citrinellus</name>
    <name type="common">Midas cichlid</name>
    <name type="synonym">Cichlasoma citrinellum</name>
    <dbReference type="NCBI Taxonomy" id="61819"/>
    <lineage>
        <taxon>Eukaryota</taxon>
        <taxon>Metazoa</taxon>
        <taxon>Chordata</taxon>
        <taxon>Craniata</taxon>
        <taxon>Vertebrata</taxon>
        <taxon>Euteleostomi</taxon>
        <taxon>Actinopterygii</taxon>
        <taxon>Neopterygii</taxon>
        <taxon>Teleostei</taxon>
        <taxon>Neoteleostei</taxon>
        <taxon>Acanthomorphata</taxon>
        <taxon>Ovalentaria</taxon>
        <taxon>Cichlomorphae</taxon>
        <taxon>Cichliformes</taxon>
        <taxon>Cichlidae</taxon>
        <taxon>New World cichlids</taxon>
        <taxon>Cichlasomatinae</taxon>
        <taxon>Heroini</taxon>
        <taxon>Amphilophus</taxon>
    </lineage>
</organism>
<dbReference type="PROSITE" id="PS50062">
    <property type="entry name" value="BCL2_FAMILY"/>
    <property type="match status" value="1"/>
</dbReference>
<dbReference type="GO" id="GO:0008630">
    <property type="term" value="P:intrinsic apoptotic signaling pathway in response to DNA damage"/>
    <property type="evidence" value="ECO:0007669"/>
    <property type="project" value="TreeGrafter"/>
</dbReference>
<dbReference type="InterPro" id="IPR036834">
    <property type="entry name" value="Bcl-2-like_sf"/>
</dbReference>
<dbReference type="Ensembl" id="ENSACIT00000032165.1">
    <property type="protein sequence ID" value="ENSACIP00000031344.1"/>
    <property type="gene ID" value="ENSACIG00000024221.1"/>
</dbReference>
<keyword evidence="5" id="KW-1185">Reference proteome</keyword>
<dbReference type="Proteomes" id="UP000261340">
    <property type="component" value="Unplaced"/>
</dbReference>
<evidence type="ECO:0000256" key="2">
    <source>
        <dbReference type="ARBA" id="ARBA00022703"/>
    </source>
</evidence>
<dbReference type="GO" id="GO:0001836">
    <property type="term" value="P:release of cytochrome c from mitochondria"/>
    <property type="evidence" value="ECO:0007669"/>
    <property type="project" value="TreeGrafter"/>
</dbReference>
<dbReference type="GO" id="GO:0042981">
    <property type="term" value="P:regulation of apoptotic process"/>
    <property type="evidence" value="ECO:0007669"/>
    <property type="project" value="InterPro"/>
</dbReference>
<dbReference type="GO" id="GO:0051400">
    <property type="term" value="F:BH domain binding"/>
    <property type="evidence" value="ECO:0007669"/>
    <property type="project" value="TreeGrafter"/>
</dbReference>
<dbReference type="GO" id="GO:0008053">
    <property type="term" value="P:mitochondrial fusion"/>
    <property type="evidence" value="ECO:0007669"/>
    <property type="project" value="TreeGrafter"/>
</dbReference>
<dbReference type="InterPro" id="IPR002475">
    <property type="entry name" value="Bcl2-like"/>
</dbReference>
<keyword evidence="2" id="KW-0053">Apoptosis</keyword>
<sequence length="242" mass="27272">MYAVQGYFVLCGKKYCLICACQEGEQHPAACTDMTCKVMDIVNMQLYIPPEPPLLFMGDTKHLLNQGLELDGTSILQLDPDFTVLGDNANMVHLYNTIDTHQCFTCTLSLKDFVQGDTFLGEHIYHVYNNGIELLDKHRSTYEAMITQLPEVDEQLIIRLASFLFDDGIVNWGRIVSFIAFAAVASQMSHLCKEDWYVTGIGRAVANYLTERHLDWLVANGSWVREGVCVTVSVIILLHKVT</sequence>
<feature type="domain" description="Bcl-2 Bcl-2 homology region 1-3" evidence="3">
    <location>
        <begin position="127"/>
        <end position="223"/>
    </location>
</feature>
<reference evidence="4" key="1">
    <citation type="submission" date="2025-08" db="UniProtKB">
        <authorList>
            <consortium name="Ensembl"/>
        </authorList>
    </citation>
    <scope>IDENTIFICATION</scope>
</reference>
<dbReference type="GO" id="GO:0015267">
    <property type="term" value="F:channel activity"/>
    <property type="evidence" value="ECO:0007669"/>
    <property type="project" value="TreeGrafter"/>
</dbReference>